<sequence>MESQAPTNTTIPTTFSQPSEPQPPQQQSSQPPQPQPQRLPPVSLPPSSSSAPSVSAPVTSSQNPNPIQNQSQNPNSKPPTPLPHQSAPCPPPPRPPSTFTRTLPQQQQQQSHFPHFSSPLSSLPSSPGSASSGSSLPSTGSPSVSGAQPPRGGMAIGVPAPHHSPSPPFSSSFGQHFGGLGRGGVNVPESASTSNAAQARTPMQGMQGMGTVGSLGSSSQIRPGGIPSHHQQRPVQSSLRPPSAPNNQSTNSQSFQGHGIMRTSSVGSPASSSPNVSQSMQSHTQPWLSSGPQGKPPLPSPSYRQQLNSQTLQQRSHIPQPQQHPLPSASQQQHMSSMQQQQPSPSNQSQEPFGQQVPTSRAAQPLPHQPQITRVQGVGNQKPSSLAMAQPGPVALGTQNRFANADADESCHRILSKRSISELVNQVDPSEKMDPEVEDILVDIAEDFVESITRFGCSLAKHRKSTTLEAKDILLHLEKNWNMTLPGFGGDEIKGYRRPLTSEIHKERLAAIKKSVSITEGAHIKNSSGQAAGNAKGSLAKPPANILGSPNFKNA</sequence>
<feature type="compositionally biased region" description="Low complexity" evidence="6">
    <location>
        <begin position="264"/>
        <end position="282"/>
    </location>
</feature>
<dbReference type="Gene3D" id="1.10.20.10">
    <property type="entry name" value="Histone, subunit A"/>
    <property type="match status" value="1"/>
</dbReference>
<dbReference type="AlphaFoldDB" id="A0AAD7PYM2"/>
<feature type="compositionally biased region" description="Polar residues" evidence="6">
    <location>
        <begin position="302"/>
        <end position="325"/>
    </location>
</feature>
<keyword evidence="4" id="KW-0804">Transcription</keyword>
<evidence type="ECO:0000256" key="5">
    <source>
        <dbReference type="ARBA" id="ARBA00023242"/>
    </source>
</evidence>
<proteinExistence type="inferred from homology"/>
<dbReference type="PANTHER" id="PTHR12264:SF21">
    <property type="entry name" value="TRANSCRIPTION INITIATION FACTOR TFIID SUBUNIT 12"/>
    <property type="match status" value="1"/>
</dbReference>
<feature type="compositionally biased region" description="Pro residues" evidence="6">
    <location>
        <begin position="31"/>
        <end position="44"/>
    </location>
</feature>
<evidence type="ECO:0000259" key="7">
    <source>
        <dbReference type="Pfam" id="PF03847"/>
    </source>
</evidence>
<dbReference type="KEGG" id="qsa:O6P43_009551"/>
<dbReference type="InterPro" id="IPR037794">
    <property type="entry name" value="TAF12"/>
</dbReference>
<feature type="compositionally biased region" description="Pro residues" evidence="6">
    <location>
        <begin position="76"/>
        <end position="96"/>
    </location>
</feature>
<keyword evidence="3" id="KW-0805">Transcription regulation</keyword>
<dbReference type="GO" id="GO:0003677">
    <property type="term" value="F:DNA binding"/>
    <property type="evidence" value="ECO:0007669"/>
    <property type="project" value="TreeGrafter"/>
</dbReference>
<dbReference type="GO" id="GO:0046982">
    <property type="term" value="F:protein heterodimerization activity"/>
    <property type="evidence" value="ECO:0007669"/>
    <property type="project" value="InterPro"/>
</dbReference>
<dbReference type="GO" id="GO:0005669">
    <property type="term" value="C:transcription factor TFIID complex"/>
    <property type="evidence" value="ECO:0007669"/>
    <property type="project" value="InterPro"/>
</dbReference>
<dbReference type="PANTHER" id="PTHR12264">
    <property type="entry name" value="TRANSCRIPTION INITIATION FACTOR TFIID SUBUNIT 12"/>
    <property type="match status" value="1"/>
</dbReference>
<reference evidence="8" key="1">
    <citation type="journal article" date="2023" name="Science">
        <title>Elucidation of the pathway for biosynthesis of saponin adjuvants from the soapbark tree.</title>
        <authorList>
            <person name="Reed J."/>
            <person name="Orme A."/>
            <person name="El-Demerdash A."/>
            <person name="Owen C."/>
            <person name="Martin L.B.B."/>
            <person name="Misra R.C."/>
            <person name="Kikuchi S."/>
            <person name="Rejzek M."/>
            <person name="Martin A.C."/>
            <person name="Harkess A."/>
            <person name="Leebens-Mack J."/>
            <person name="Louveau T."/>
            <person name="Stephenson M.J."/>
            <person name="Osbourn A."/>
        </authorList>
    </citation>
    <scope>NUCLEOTIDE SEQUENCE</scope>
    <source>
        <strain evidence="8">S10</strain>
    </source>
</reference>
<feature type="compositionally biased region" description="Low complexity" evidence="6">
    <location>
        <begin position="45"/>
        <end position="75"/>
    </location>
</feature>
<comment type="similarity">
    <text evidence="2">Belongs to the TAF12 family.</text>
</comment>
<organism evidence="8 9">
    <name type="scientific">Quillaja saponaria</name>
    <name type="common">Soap bark tree</name>
    <dbReference type="NCBI Taxonomy" id="32244"/>
    <lineage>
        <taxon>Eukaryota</taxon>
        <taxon>Viridiplantae</taxon>
        <taxon>Streptophyta</taxon>
        <taxon>Embryophyta</taxon>
        <taxon>Tracheophyta</taxon>
        <taxon>Spermatophyta</taxon>
        <taxon>Magnoliopsida</taxon>
        <taxon>eudicotyledons</taxon>
        <taxon>Gunneridae</taxon>
        <taxon>Pentapetalae</taxon>
        <taxon>rosids</taxon>
        <taxon>fabids</taxon>
        <taxon>Fabales</taxon>
        <taxon>Quillajaceae</taxon>
        <taxon>Quillaja</taxon>
    </lineage>
</organism>
<evidence type="ECO:0000256" key="2">
    <source>
        <dbReference type="ARBA" id="ARBA00007530"/>
    </source>
</evidence>
<dbReference type="GO" id="GO:0017025">
    <property type="term" value="F:TBP-class protein binding"/>
    <property type="evidence" value="ECO:0007669"/>
    <property type="project" value="TreeGrafter"/>
</dbReference>
<keyword evidence="5" id="KW-0539">Nucleus</keyword>
<evidence type="ECO:0000313" key="8">
    <source>
        <dbReference type="EMBL" id="KAJ7971533.1"/>
    </source>
</evidence>
<dbReference type="InterPro" id="IPR003228">
    <property type="entry name" value="TFIID_TAF12_dom"/>
</dbReference>
<feature type="compositionally biased region" description="Low complexity" evidence="6">
    <location>
        <begin position="327"/>
        <end position="350"/>
    </location>
</feature>
<protein>
    <submittedName>
        <fullName evidence="8">Transcription initiation factor TFIID subunit 12</fullName>
    </submittedName>
</protein>
<dbReference type="Proteomes" id="UP001163823">
    <property type="component" value="Chromosome 4"/>
</dbReference>
<accession>A0AAD7PYM2</accession>
<feature type="compositionally biased region" description="Polar residues" evidence="6">
    <location>
        <begin position="351"/>
        <end position="362"/>
    </location>
</feature>
<feature type="compositionally biased region" description="Polar residues" evidence="6">
    <location>
        <begin position="233"/>
        <end position="256"/>
    </location>
</feature>
<keyword evidence="9" id="KW-1185">Reference proteome</keyword>
<dbReference type="CDD" id="cd07981">
    <property type="entry name" value="HFD_TAF12"/>
    <property type="match status" value="1"/>
</dbReference>
<evidence type="ECO:0000256" key="6">
    <source>
        <dbReference type="SAM" id="MobiDB-lite"/>
    </source>
</evidence>
<dbReference type="Pfam" id="PF03847">
    <property type="entry name" value="TFIID_20kDa"/>
    <property type="match status" value="1"/>
</dbReference>
<comment type="caution">
    <text evidence="8">The sequence shown here is derived from an EMBL/GenBank/DDBJ whole genome shotgun (WGS) entry which is preliminary data.</text>
</comment>
<evidence type="ECO:0000313" key="9">
    <source>
        <dbReference type="Proteomes" id="UP001163823"/>
    </source>
</evidence>
<feature type="compositionally biased region" description="Polar residues" evidence="6">
    <location>
        <begin position="189"/>
        <end position="198"/>
    </location>
</feature>
<dbReference type="InterPro" id="IPR009072">
    <property type="entry name" value="Histone-fold"/>
</dbReference>
<feature type="region of interest" description="Disordered" evidence="6">
    <location>
        <begin position="523"/>
        <end position="555"/>
    </location>
</feature>
<feature type="compositionally biased region" description="Polar residues" evidence="6">
    <location>
        <begin position="1"/>
        <end position="15"/>
    </location>
</feature>
<dbReference type="EMBL" id="JARAOO010000004">
    <property type="protein sequence ID" value="KAJ7971533.1"/>
    <property type="molecule type" value="Genomic_DNA"/>
</dbReference>
<name>A0AAD7PYM2_QUISA</name>
<dbReference type="EMBL" id="JARAOO010000004">
    <property type="protein sequence ID" value="KAJ7971534.1"/>
    <property type="molecule type" value="Genomic_DNA"/>
</dbReference>
<feature type="compositionally biased region" description="Polar residues" evidence="6">
    <location>
        <begin position="283"/>
        <end position="292"/>
    </location>
</feature>
<evidence type="ECO:0000256" key="1">
    <source>
        <dbReference type="ARBA" id="ARBA00004123"/>
    </source>
</evidence>
<gene>
    <name evidence="8" type="ORF">O6P43_009551</name>
</gene>
<dbReference type="GO" id="GO:0051123">
    <property type="term" value="P:RNA polymerase II preinitiation complex assembly"/>
    <property type="evidence" value="ECO:0007669"/>
    <property type="project" value="TreeGrafter"/>
</dbReference>
<feature type="region of interest" description="Disordered" evidence="6">
    <location>
        <begin position="1"/>
        <end position="367"/>
    </location>
</feature>
<dbReference type="SUPFAM" id="SSF47113">
    <property type="entry name" value="Histone-fold"/>
    <property type="match status" value="1"/>
</dbReference>
<dbReference type="GO" id="GO:0000124">
    <property type="term" value="C:SAGA complex"/>
    <property type="evidence" value="ECO:0007669"/>
    <property type="project" value="InterPro"/>
</dbReference>
<comment type="subcellular location">
    <subcellularLocation>
        <location evidence="1">Nucleus</location>
    </subcellularLocation>
</comment>
<evidence type="ECO:0000256" key="3">
    <source>
        <dbReference type="ARBA" id="ARBA00023015"/>
    </source>
</evidence>
<feature type="domain" description="Transcription initiation factor TFIID subunit 12" evidence="7">
    <location>
        <begin position="416"/>
        <end position="483"/>
    </location>
</feature>
<dbReference type="FunFam" id="1.10.20.10:FF:000011">
    <property type="entry name" value="Transcription initiation factor TFIID subunit 12"/>
    <property type="match status" value="1"/>
</dbReference>
<feature type="compositionally biased region" description="Low complexity" evidence="6">
    <location>
        <begin position="104"/>
        <end position="146"/>
    </location>
</feature>
<evidence type="ECO:0000256" key="4">
    <source>
        <dbReference type="ARBA" id="ARBA00023163"/>
    </source>
</evidence>